<feature type="non-terminal residue" evidence="2">
    <location>
        <position position="1"/>
    </location>
</feature>
<evidence type="ECO:0000313" key="2">
    <source>
        <dbReference type="EMBL" id="KAH1056895.1"/>
    </source>
</evidence>
<keyword evidence="1" id="KW-0560">Oxidoreductase</keyword>
<gene>
    <name evidence="2" type="ORF">J1N35_034960</name>
</gene>
<dbReference type="GO" id="GO:0004753">
    <property type="term" value="F:saccharopine dehydrogenase activity"/>
    <property type="evidence" value="ECO:0007669"/>
    <property type="project" value="TreeGrafter"/>
</dbReference>
<protein>
    <submittedName>
        <fullName evidence="2">Uncharacterized protein</fullName>
    </submittedName>
</protein>
<dbReference type="PANTHER" id="PTHR11133">
    <property type="entry name" value="SACCHAROPINE DEHYDROGENASE"/>
    <property type="match status" value="1"/>
</dbReference>
<name>A0A9D3UT11_9ROSI</name>
<dbReference type="OrthoDB" id="10059875at2759"/>
<dbReference type="GO" id="GO:0019878">
    <property type="term" value="P:lysine biosynthetic process via aminoadipic acid"/>
    <property type="evidence" value="ECO:0007669"/>
    <property type="project" value="TreeGrafter"/>
</dbReference>
<comment type="caution">
    <text evidence="2">The sequence shown here is derived from an EMBL/GenBank/DDBJ whole genome shotgun (WGS) entry which is preliminary data.</text>
</comment>
<dbReference type="EMBL" id="JAIQCV010000010">
    <property type="protein sequence ID" value="KAH1056895.1"/>
    <property type="molecule type" value="Genomic_DNA"/>
</dbReference>
<dbReference type="Proteomes" id="UP000828251">
    <property type="component" value="Unassembled WGS sequence"/>
</dbReference>
<sequence>RLLCTPKHYNLIFHGKIAPYVLVIGSELCMYCERRFLRLLSAKHIQELNKKTCDIGGPIEFVNQTRSIDLPFFRYDSLTYSYQNDIDGNVIICAAIHILPTEFAKDVQLIFPLHGVSIERHSTADSTKFPTHLKRAYIAHGGALTSLYVVQ</sequence>
<reference evidence="2 3" key="1">
    <citation type="journal article" date="2021" name="Plant Biotechnol. J.">
        <title>Multi-omics assisted identification of the key and species-specific regulatory components of drought-tolerant mechanisms in Gossypium stocksii.</title>
        <authorList>
            <person name="Yu D."/>
            <person name="Ke L."/>
            <person name="Zhang D."/>
            <person name="Wu Y."/>
            <person name="Sun Y."/>
            <person name="Mei J."/>
            <person name="Sun J."/>
            <person name="Sun Y."/>
        </authorList>
    </citation>
    <scope>NUCLEOTIDE SEQUENCE [LARGE SCALE GENOMIC DNA]</scope>
    <source>
        <strain evidence="3">cv. E1</strain>
        <tissue evidence="2">Leaf</tissue>
    </source>
</reference>
<dbReference type="InterPro" id="IPR051168">
    <property type="entry name" value="AASS"/>
</dbReference>
<dbReference type="GO" id="GO:0005737">
    <property type="term" value="C:cytoplasm"/>
    <property type="evidence" value="ECO:0007669"/>
    <property type="project" value="TreeGrafter"/>
</dbReference>
<dbReference type="PANTHER" id="PTHR11133:SF22">
    <property type="entry name" value="ALPHA-AMINOADIPIC SEMIALDEHYDE SYNTHASE, MITOCHONDRIAL"/>
    <property type="match status" value="1"/>
</dbReference>
<proteinExistence type="predicted"/>
<keyword evidence="3" id="KW-1185">Reference proteome</keyword>
<evidence type="ECO:0000313" key="3">
    <source>
        <dbReference type="Proteomes" id="UP000828251"/>
    </source>
</evidence>
<dbReference type="AlphaFoldDB" id="A0A9D3UT11"/>
<accession>A0A9D3UT11</accession>
<evidence type="ECO:0000256" key="1">
    <source>
        <dbReference type="ARBA" id="ARBA00023002"/>
    </source>
</evidence>
<organism evidence="2 3">
    <name type="scientific">Gossypium stocksii</name>
    <dbReference type="NCBI Taxonomy" id="47602"/>
    <lineage>
        <taxon>Eukaryota</taxon>
        <taxon>Viridiplantae</taxon>
        <taxon>Streptophyta</taxon>
        <taxon>Embryophyta</taxon>
        <taxon>Tracheophyta</taxon>
        <taxon>Spermatophyta</taxon>
        <taxon>Magnoliopsida</taxon>
        <taxon>eudicotyledons</taxon>
        <taxon>Gunneridae</taxon>
        <taxon>Pentapetalae</taxon>
        <taxon>rosids</taxon>
        <taxon>malvids</taxon>
        <taxon>Malvales</taxon>
        <taxon>Malvaceae</taxon>
        <taxon>Malvoideae</taxon>
        <taxon>Gossypium</taxon>
    </lineage>
</organism>